<evidence type="ECO:0000256" key="5">
    <source>
        <dbReference type="ARBA" id="ARBA00022800"/>
    </source>
</evidence>
<dbReference type="STRING" id="1759059.ATE48_04675"/>
<dbReference type="Proteomes" id="UP000092498">
    <property type="component" value="Chromosome"/>
</dbReference>
<dbReference type="GO" id="GO:0006281">
    <property type="term" value="P:DNA repair"/>
    <property type="evidence" value="ECO:0007669"/>
    <property type="project" value="TreeGrafter"/>
</dbReference>
<evidence type="ECO:0000256" key="4">
    <source>
        <dbReference type="ARBA" id="ARBA00022741"/>
    </source>
</evidence>
<feature type="active site" description="GMP-histidine intermediate" evidence="9">
    <location>
        <position position="331"/>
    </location>
</feature>
<gene>
    <name evidence="13" type="ORF">ATE48_04675</name>
</gene>
<dbReference type="AlphaFoldDB" id="A0A1B1AFE8"/>
<evidence type="ECO:0000256" key="7">
    <source>
        <dbReference type="ARBA" id="ARBA00023211"/>
    </source>
</evidence>
<dbReference type="SUPFAM" id="SSF103365">
    <property type="entry name" value="Hypothetical protein PH1602"/>
    <property type="match status" value="1"/>
</dbReference>
<keyword evidence="6 10" id="KW-0342">GTP-binding</keyword>
<dbReference type="Pfam" id="PF01139">
    <property type="entry name" value="RtcB"/>
    <property type="match status" value="1"/>
</dbReference>
<feature type="binding site" evidence="11">
    <location>
        <position position="165"/>
    </location>
    <ligand>
        <name>Mn(2+)</name>
        <dbReference type="ChEBI" id="CHEBI:29035"/>
        <label>1</label>
    </ligand>
</feature>
<comment type="cofactor">
    <cofactor evidence="11">
        <name>Mn(2+)</name>
        <dbReference type="ChEBI" id="CHEBI:29035"/>
    </cofactor>
    <text evidence="11">Binds 2 manganese ions per subunit.</text>
</comment>
<name>A0A1B1AFE8_9PROT</name>
<dbReference type="KEGG" id="cbot:ATE48_04675"/>
<dbReference type="InParanoid" id="A0A1B1AFE8"/>
<dbReference type="Gene3D" id="3.90.1860.10">
    <property type="entry name" value="tRNA-splicing ligase RtcB"/>
    <property type="match status" value="1"/>
</dbReference>
<feature type="binding site" evidence="10">
    <location>
        <begin position="331"/>
        <end position="334"/>
    </location>
    <ligand>
        <name>GMP</name>
        <dbReference type="ChEBI" id="CHEBI:58115"/>
    </ligand>
</feature>
<feature type="binding site" evidence="10">
    <location>
        <position position="401"/>
    </location>
    <ligand>
        <name>GMP</name>
        <dbReference type="ChEBI" id="CHEBI:58115"/>
    </ligand>
</feature>
<dbReference type="OrthoDB" id="9802323at2"/>
<feature type="binding site" evidence="11">
    <location>
        <position position="275"/>
    </location>
    <ligand>
        <name>Mn(2+)</name>
        <dbReference type="ChEBI" id="CHEBI:29035"/>
        <label>2</label>
    </ligand>
</feature>
<evidence type="ECO:0000256" key="8">
    <source>
        <dbReference type="ARBA" id="ARBA00047746"/>
    </source>
</evidence>
<dbReference type="EMBL" id="CP013244">
    <property type="protein sequence ID" value="ANP45261.1"/>
    <property type="molecule type" value="Genomic_DNA"/>
</dbReference>
<dbReference type="PROSITE" id="PS01288">
    <property type="entry name" value="UPF0027"/>
    <property type="match status" value="1"/>
</dbReference>
<evidence type="ECO:0000256" key="2">
    <source>
        <dbReference type="ARBA" id="ARBA00022598"/>
    </source>
</evidence>
<feature type="binding site" evidence="10">
    <location>
        <begin position="275"/>
        <end position="276"/>
    </location>
    <ligand>
        <name>GMP</name>
        <dbReference type="ChEBI" id="CHEBI:58115"/>
    </ligand>
</feature>
<dbReference type="RefSeq" id="WP_066768281.1">
    <property type="nucleotide sequence ID" value="NZ_CP013244.1"/>
</dbReference>
<dbReference type="FunCoup" id="A0A1B1AFE8">
    <property type="interactions" value="358"/>
</dbReference>
<feature type="binding site" evidence="10">
    <location>
        <begin position="307"/>
        <end position="310"/>
    </location>
    <ligand>
        <name>GMP</name>
        <dbReference type="ChEBI" id="CHEBI:58115"/>
    </ligand>
</feature>
<dbReference type="GO" id="GO:0030145">
    <property type="term" value="F:manganese ion binding"/>
    <property type="evidence" value="ECO:0007669"/>
    <property type="project" value="TreeGrafter"/>
</dbReference>
<evidence type="ECO:0000256" key="10">
    <source>
        <dbReference type="PIRSR" id="PIRSR601233-2"/>
    </source>
</evidence>
<keyword evidence="2" id="KW-0436">Ligase</keyword>
<dbReference type="GO" id="GO:0005525">
    <property type="term" value="F:GTP binding"/>
    <property type="evidence" value="ECO:0007669"/>
    <property type="project" value="UniProtKB-KW"/>
</dbReference>
<evidence type="ECO:0000256" key="3">
    <source>
        <dbReference type="ARBA" id="ARBA00022723"/>
    </source>
</evidence>
<feature type="binding site" evidence="10">
    <location>
        <position position="314"/>
    </location>
    <ligand>
        <name>GMP</name>
        <dbReference type="ChEBI" id="CHEBI:58115"/>
    </ligand>
</feature>
<dbReference type="GO" id="GO:0170057">
    <property type="term" value="F:RNA ligase (GTP) activity"/>
    <property type="evidence" value="ECO:0007669"/>
    <property type="project" value="UniProtKB-EC"/>
</dbReference>
<evidence type="ECO:0000256" key="11">
    <source>
        <dbReference type="PIRSR" id="PIRSR601233-3"/>
    </source>
</evidence>
<evidence type="ECO:0000256" key="6">
    <source>
        <dbReference type="ARBA" id="ARBA00023134"/>
    </source>
</evidence>
<dbReference type="PANTHER" id="PTHR43749:SF2">
    <property type="entry name" value="RNA-SPLICING LIGASE RTCB"/>
    <property type="match status" value="1"/>
</dbReference>
<keyword evidence="5" id="KW-0692">RNA repair</keyword>
<dbReference type="InterPro" id="IPR052915">
    <property type="entry name" value="RtcB-like"/>
</dbReference>
<sequence length="402" mass="43825">MSGYEEIQGATAPIKAWINGVPVEHAAQNQLRNVAMLPFIHSHIAVMPDVHFGIGATVGSVIPTKGAIIPAAVGVDIGCGMMAVRTTLTANDLPDSLARLRGAIERNVPHGNGPNGNHRDTPSSVETSYRDSGLDDRYRAIIDKHPKASAKAQTSQLATLGGGNHFIEICLDEEDRVWVMLHSGSRGSGNAIGKYFIERAKEELLRRELGYHMPDKDLAFFMEGEDLFDDYVAAVGWAQDYARTNREVMMERTLRALRDNLPKFKLEKHAVNCHHNYVARERHFGADVWVTRKGAVRAGHGELGIIPGSMGAKSFIVCGKGNADSFCTCSHGAGRAMSRTEAKKRFTLADHRAATEGVECRKDAGVIDETPMAYKDIDAVMAAQSDLIDVVHTLRQVVCVKG</sequence>
<dbReference type="GO" id="GO:0042245">
    <property type="term" value="P:RNA repair"/>
    <property type="evidence" value="ECO:0007669"/>
    <property type="project" value="UniProtKB-KW"/>
</dbReference>
<keyword evidence="4 10" id="KW-0547">Nucleotide-binding</keyword>
<evidence type="ECO:0000313" key="14">
    <source>
        <dbReference type="Proteomes" id="UP000092498"/>
    </source>
</evidence>
<keyword evidence="7 11" id="KW-0464">Manganese</keyword>
<dbReference type="GO" id="GO:0006396">
    <property type="term" value="P:RNA processing"/>
    <property type="evidence" value="ECO:0007669"/>
    <property type="project" value="InterPro"/>
</dbReference>
<dbReference type="EC" id="6.5.1.8" evidence="1"/>
<dbReference type="InterPro" id="IPR036025">
    <property type="entry name" value="RtcB-like_sf"/>
</dbReference>
<comment type="catalytic activity">
    <reaction evidence="8">
        <text>a 3'-end 3'-phospho-ribonucleotide-RNA + a 5'-end dephospho-ribonucleoside-RNA + GTP = a ribonucleotidyl-ribonucleotide-RNA + GMP + diphosphate</text>
        <dbReference type="Rhea" id="RHEA:68076"/>
        <dbReference type="Rhea" id="RHEA-COMP:10463"/>
        <dbReference type="Rhea" id="RHEA-COMP:13936"/>
        <dbReference type="Rhea" id="RHEA-COMP:17355"/>
        <dbReference type="ChEBI" id="CHEBI:33019"/>
        <dbReference type="ChEBI" id="CHEBI:37565"/>
        <dbReference type="ChEBI" id="CHEBI:58115"/>
        <dbReference type="ChEBI" id="CHEBI:83062"/>
        <dbReference type="ChEBI" id="CHEBI:138284"/>
        <dbReference type="ChEBI" id="CHEBI:173118"/>
        <dbReference type="EC" id="6.5.1.8"/>
    </reaction>
</comment>
<evidence type="ECO:0000256" key="1">
    <source>
        <dbReference type="ARBA" id="ARBA00012726"/>
    </source>
</evidence>
<reference evidence="13 14" key="1">
    <citation type="submission" date="2015-11" db="EMBL/GenBank/DDBJ databases">
        <title>Whole-Genome Sequence of Candidatus Oderbacter manganicum from the National Park Lower Oder Valley, Germany.</title>
        <authorList>
            <person name="Braun B."/>
            <person name="Liere K."/>
            <person name="Szewzyk U."/>
        </authorList>
    </citation>
    <scope>NUCLEOTIDE SEQUENCE [LARGE SCALE GENOMIC DNA]</scope>
    <source>
        <strain evidence="13 14">OTSz_A_272</strain>
    </source>
</reference>
<protein>
    <recommendedName>
        <fullName evidence="1">3'-phosphate/5'-hydroxy nucleic acid ligase</fullName>
        <ecNumber evidence="1">6.5.1.8</ecNumber>
    </recommendedName>
</protein>
<feature type="binding site" evidence="11">
    <location>
        <position position="182"/>
    </location>
    <ligand>
        <name>Mn(2+)</name>
        <dbReference type="ChEBI" id="CHEBI:29035"/>
        <label>2</label>
    </ligand>
</feature>
<dbReference type="PANTHER" id="PTHR43749">
    <property type="entry name" value="RNA-SPLICING LIGASE RTCB"/>
    <property type="match status" value="1"/>
</dbReference>
<evidence type="ECO:0000256" key="12">
    <source>
        <dbReference type="SAM" id="MobiDB-lite"/>
    </source>
</evidence>
<accession>A0A1B1AFE8</accession>
<feature type="region of interest" description="Disordered" evidence="12">
    <location>
        <begin position="106"/>
        <end position="130"/>
    </location>
</feature>
<organism evidence="13 14">
    <name type="scientific">Candidatus Viadribacter manganicus</name>
    <dbReference type="NCBI Taxonomy" id="1759059"/>
    <lineage>
        <taxon>Bacteria</taxon>
        <taxon>Pseudomonadati</taxon>
        <taxon>Pseudomonadota</taxon>
        <taxon>Alphaproteobacteria</taxon>
        <taxon>Hyphomonadales</taxon>
        <taxon>Hyphomonadaceae</taxon>
        <taxon>Candidatus Viadribacter</taxon>
    </lineage>
</organism>
<keyword evidence="3 11" id="KW-0479">Metal-binding</keyword>
<feature type="binding site" evidence="11">
    <location>
        <position position="76"/>
    </location>
    <ligand>
        <name>Mn(2+)</name>
        <dbReference type="ChEBI" id="CHEBI:29035"/>
        <label>1</label>
    </ligand>
</feature>
<evidence type="ECO:0000256" key="9">
    <source>
        <dbReference type="PIRSR" id="PIRSR601233-1"/>
    </source>
</evidence>
<dbReference type="GO" id="GO:0003909">
    <property type="term" value="F:DNA ligase activity"/>
    <property type="evidence" value="ECO:0007669"/>
    <property type="project" value="TreeGrafter"/>
</dbReference>
<feature type="binding site" evidence="10">
    <location>
        <begin position="164"/>
        <end position="168"/>
    </location>
    <ligand>
        <name>GMP</name>
        <dbReference type="ChEBI" id="CHEBI:58115"/>
    </ligand>
</feature>
<evidence type="ECO:0000313" key="13">
    <source>
        <dbReference type="EMBL" id="ANP45261.1"/>
    </source>
</evidence>
<proteinExistence type="predicted"/>
<keyword evidence="14" id="KW-1185">Reference proteome</keyword>
<dbReference type="InterPro" id="IPR001233">
    <property type="entry name" value="RtcB"/>
</dbReference>